<evidence type="ECO:0000313" key="2">
    <source>
        <dbReference type="Proteomes" id="UP000034006"/>
    </source>
</evidence>
<gene>
    <name evidence="1" type="ORF">UW44_C0016G0008</name>
</gene>
<comment type="caution">
    <text evidence="1">The sequence shown here is derived from an EMBL/GenBank/DDBJ whole genome shotgun (WGS) entry which is preliminary data.</text>
</comment>
<reference evidence="1 2" key="1">
    <citation type="journal article" date="2015" name="Nature">
        <title>rRNA introns, odd ribosomes, and small enigmatic genomes across a large radiation of phyla.</title>
        <authorList>
            <person name="Brown C.T."/>
            <person name="Hug L.A."/>
            <person name="Thomas B.C."/>
            <person name="Sharon I."/>
            <person name="Castelle C.J."/>
            <person name="Singh A."/>
            <person name="Wilkins M.J."/>
            <person name="Williams K.H."/>
            <person name="Banfield J.F."/>
        </authorList>
    </citation>
    <scope>NUCLEOTIDE SEQUENCE [LARGE SCALE GENOMIC DNA]</scope>
</reference>
<sequence length="226" mass="25495">MFEKIGVRIKVMKENERNEVSEQIKDIGKRTEDAIVEGEPVFLGEVERVWIGGMVERNGIDITKIEGPTNLSQQVDGLIGAMGLDRTKQMVSGLISKMLESRETESVSKFVDELFSKSKDGEVRFSTEEYQGWKKKAVQRMEAIVASANKLLWIIGAGDAEEATRRQGTEGIKKHLRERVLRGKELEGQKIDPSIPRWKAKDPKQNKLRVLHSGEMAMILETLVGM</sequence>
<dbReference type="STRING" id="1618387.UW44_C0016G0008"/>
<organism evidence="1 2">
    <name type="scientific">Candidatus Collierbacteria bacterium GW2011_GWB2_44_22</name>
    <dbReference type="NCBI Taxonomy" id="1618387"/>
    <lineage>
        <taxon>Bacteria</taxon>
        <taxon>Candidatus Collieribacteriota</taxon>
    </lineage>
</organism>
<dbReference type="Proteomes" id="UP000034006">
    <property type="component" value="Unassembled WGS sequence"/>
</dbReference>
<dbReference type="EMBL" id="LCIH01000016">
    <property type="protein sequence ID" value="KKT51097.1"/>
    <property type="molecule type" value="Genomic_DNA"/>
</dbReference>
<dbReference type="AlphaFoldDB" id="A0A0G1K4B6"/>
<name>A0A0G1K4B6_9BACT</name>
<accession>A0A0G1K4B6</accession>
<proteinExistence type="predicted"/>
<evidence type="ECO:0000313" key="1">
    <source>
        <dbReference type="EMBL" id="KKT51097.1"/>
    </source>
</evidence>
<protein>
    <submittedName>
        <fullName evidence="1">Uncharacterized protein</fullName>
    </submittedName>
</protein>